<organism evidence="1">
    <name type="scientific">bioreactor metagenome</name>
    <dbReference type="NCBI Taxonomy" id="1076179"/>
    <lineage>
        <taxon>unclassified sequences</taxon>
        <taxon>metagenomes</taxon>
        <taxon>ecological metagenomes</taxon>
    </lineage>
</organism>
<dbReference type="AlphaFoldDB" id="A0A645FW41"/>
<dbReference type="EMBL" id="VSSQ01066158">
    <property type="protein sequence ID" value="MPN18751.1"/>
    <property type="molecule type" value="Genomic_DNA"/>
</dbReference>
<name>A0A645FW41_9ZZZZ</name>
<evidence type="ECO:0000313" key="1">
    <source>
        <dbReference type="EMBL" id="MPN18751.1"/>
    </source>
</evidence>
<comment type="caution">
    <text evidence="1">The sequence shown here is derived from an EMBL/GenBank/DDBJ whole genome shotgun (WGS) entry which is preliminary data.</text>
</comment>
<accession>A0A645FW41</accession>
<protein>
    <submittedName>
        <fullName evidence="1">Uncharacterized protein</fullName>
    </submittedName>
</protein>
<proteinExistence type="predicted"/>
<sequence length="151" mass="16506">MQRHAPAFELGQGFQRRIGEHQNGRAFRLGRLGPHVAQILARSLGKHGRRIAGQAKVQASGRQRLQQLRPGWKLQPADPGAWKALFQNAMLLEHDQIDGRLLIADAQLGRSCNSRHRLGQCIVGVVRGQGPAESRGAQQLQSLATAAMETG</sequence>
<reference evidence="1" key="1">
    <citation type="submission" date="2019-08" db="EMBL/GenBank/DDBJ databases">
        <authorList>
            <person name="Kucharzyk K."/>
            <person name="Murdoch R.W."/>
            <person name="Higgins S."/>
            <person name="Loffler F."/>
        </authorList>
    </citation>
    <scope>NUCLEOTIDE SEQUENCE</scope>
</reference>
<gene>
    <name evidence="1" type="ORF">SDC9_166114</name>
</gene>